<dbReference type="PANTHER" id="PTHR30632:SF0">
    <property type="entry name" value="SULFATE-BINDING PROTEIN"/>
    <property type="match status" value="1"/>
</dbReference>
<keyword evidence="7" id="KW-1185">Reference proteome</keyword>
<dbReference type="InterPro" id="IPR050682">
    <property type="entry name" value="ModA/WtpA"/>
</dbReference>
<feature type="signal peptide" evidence="5">
    <location>
        <begin position="1"/>
        <end position="19"/>
    </location>
</feature>
<protein>
    <submittedName>
        <fullName evidence="6">Molybdate ABC transporter substrate-binding protein</fullName>
    </submittedName>
</protein>
<evidence type="ECO:0000256" key="2">
    <source>
        <dbReference type="ARBA" id="ARBA00022723"/>
    </source>
</evidence>
<comment type="caution">
    <text evidence="6">The sequence shown here is derived from an EMBL/GenBank/DDBJ whole genome shotgun (WGS) entry which is preliminary data.</text>
</comment>
<dbReference type="PROSITE" id="PS51257">
    <property type="entry name" value="PROKAR_LIPOPROTEIN"/>
    <property type="match status" value="1"/>
</dbReference>
<dbReference type="Gene3D" id="3.40.190.10">
    <property type="entry name" value="Periplasmic binding protein-like II"/>
    <property type="match status" value="2"/>
</dbReference>
<proteinExistence type="inferred from homology"/>
<evidence type="ECO:0000256" key="4">
    <source>
        <dbReference type="PIRSR" id="PIRSR004846-1"/>
    </source>
</evidence>
<keyword evidence="2 4" id="KW-0479">Metal-binding</keyword>
<evidence type="ECO:0000256" key="1">
    <source>
        <dbReference type="ARBA" id="ARBA00009175"/>
    </source>
</evidence>
<dbReference type="GO" id="GO:0015689">
    <property type="term" value="P:molybdate ion transport"/>
    <property type="evidence" value="ECO:0007669"/>
    <property type="project" value="InterPro"/>
</dbReference>
<evidence type="ECO:0000313" key="7">
    <source>
        <dbReference type="Proteomes" id="UP000256329"/>
    </source>
</evidence>
<dbReference type="Pfam" id="PF13531">
    <property type="entry name" value="SBP_bac_11"/>
    <property type="match status" value="1"/>
</dbReference>
<dbReference type="SUPFAM" id="SSF53850">
    <property type="entry name" value="Periplasmic binding protein-like II"/>
    <property type="match status" value="1"/>
</dbReference>
<evidence type="ECO:0000256" key="5">
    <source>
        <dbReference type="SAM" id="SignalP"/>
    </source>
</evidence>
<dbReference type="NCBIfam" id="TIGR01256">
    <property type="entry name" value="modA"/>
    <property type="match status" value="1"/>
</dbReference>
<dbReference type="GO" id="GO:0046872">
    <property type="term" value="F:metal ion binding"/>
    <property type="evidence" value="ECO:0007669"/>
    <property type="project" value="UniProtKB-KW"/>
</dbReference>
<organism evidence="6 7">
    <name type="scientific">Ammonifex thiophilus</name>
    <dbReference type="NCBI Taxonomy" id="444093"/>
    <lineage>
        <taxon>Bacteria</taxon>
        <taxon>Bacillati</taxon>
        <taxon>Bacillota</taxon>
        <taxon>Clostridia</taxon>
        <taxon>Thermoanaerobacterales</taxon>
        <taxon>Thermoanaerobacteraceae</taxon>
        <taxon>Ammonifex</taxon>
    </lineage>
</organism>
<comment type="similarity">
    <text evidence="1">Belongs to the bacterial solute-binding protein ModA family.</text>
</comment>
<dbReference type="GO" id="GO:0030973">
    <property type="term" value="F:molybdate ion binding"/>
    <property type="evidence" value="ECO:0007669"/>
    <property type="project" value="TreeGrafter"/>
</dbReference>
<dbReference type="PANTHER" id="PTHR30632">
    <property type="entry name" value="MOLYBDATE-BINDING PERIPLASMIC PROTEIN"/>
    <property type="match status" value="1"/>
</dbReference>
<keyword evidence="4" id="KW-0500">Molybdenum</keyword>
<feature type="binding site" evidence="4">
    <location>
        <position position="172"/>
    </location>
    <ligand>
        <name>molybdate</name>
        <dbReference type="ChEBI" id="CHEBI:36264"/>
    </ligand>
</feature>
<accession>A0A3D8P694</accession>
<dbReference type="OrthoDB" id="9785015at2"/>
<dbReference type="AlphaFoldDB" id="A0A3D8P694"/>
<dbReference type="RefSeq" id="WP_115791838.1">
    <property type="nucleotide sequence ID" value="NZ_QSLN01000001.1"/>
</dbReference>
<evidence type="ECO:0000256" key="3">
    <source>
        <dbReference type="ARBA" id="ARBA00022729"/>
    </source>
</evidence>
<dbReference type="Proteomes" id="UP000256329">
    <property type="component" value="Unassembled WGS sequence"/>
</dbReference>
<keyword evidence="3 5" id="KW-0732">Signal</keyword>
<dbReference type="InterPro" id="IPR005950">
    <property type="entry name" value="ModA"/>
</dbReference>
<sequence>MRRLLALLLLGGIIMTLLAGCKQQPQAQPKELRIFAAAGLKKPMDEVIARFEQEKGVKVIPNYGPSGGLWAQIKEGQPCDLFYSADWMYIEMAQKEGKIAEAKKFLQDELALVVAPSAKDKVKSVADLAKPGVTVAVCDPRAPVGDYSEKALKKLGLWDKIQSNLKARPPTVNQAAIMVKEDQIDATLIFQSVAQAYGLKPVELIGPQYTGEIIFGVGVIKGGHEALAREFMNYAFQHVDIFTKYGWKPYAP</sequence>
<feature type="binding site" evidence="4">
    <location>
        <position position="66"/>
    </location>
    <ligand>
        <name>molybdate</name>
        <dbReference type="ChEBI" id="CHEBI:36264"/>
    </ligand>
</feature>
<reference evidence="6 7" key="1">
    <citation type="submission" date="2018-08" db="EMBL/GenBank/DDBJ databases">
        <title>Form III RuBisCO-mediated autotrophy in Thermodesulfobium bacteria.</title>
        <authorList>
            <person name="Toshchakov S.V."/>
            <person name="Kublanov I.V."/>
            <person name="Frolov E."/>
            <person name="Bonch-Osmolovskaya E.A."/>
            <person name="Tourova T.P."/>
            <person name="Chernych N.A."/>
            <person name="Lebedinsky A.V."/>
        </authorList>
    </citation>
    <scope>NUCLEOTIDE SEQUENCE [LARGE SCALE GENOMIC DNA]</scope>
    <source>
        <strain evidence="6 7">SR</strain>
    </source>
</reference>
<gene>
    <name evidence="6" type="primary">modA</name>
    <name evidence="6" type="ORF">DXX99_02045</name>
</gene>
<dbReference type="PIRSF" id="PIRSF004846">
    <property type="entry name" value="ModA"/>
    <property type="match status" value="1"/>
</dbReference>
<evidence type="ECO:0000313" key="6">
    <source>
        <dbReference type="EMBL" id="RDV84844.1"/>
    </source>
</evidence>
<dbReference type="EMBL" id="QSLN01000001">
    <property type="protein sequence ID" value="RDV84844.1"/>
    <property type="molecule type" value="Genomic_DNA"/>
</dbReference>
<feature type="chain" id="PRO_5038567741" evidence="5">
    <location>
        <begin position="20"/>
        <end position="252"/>
    </location>
</feature>
<name>A0A3D8P694_9THEO</name>